<proteinExistence type="inferred from homology"/>
<feature type="non-terminal residue" evidence="5">
    <location>
        <position position="215"/>
    </location>
</feature>
<dbReference type="Proteomes" id="UP000437017">
    <property type="component" value="Unassembled WGS sequence"/>
</dbReference>
<dbReference type="GO" id="GO:0005739">
    <property type="term" value="C:mitochondrion"/>
    <property type="evidence" value="ECO:0007669"/>
    <property type="project" value="TreeGrafter"/>
</dbReference>
<feature type="domain" description="PPIase cyclophilin-type" evidence="3">
    <location>
        <begin position="79"/>
        <end position="215"/>
    </location>
</feature>
<dbReference type="Gene3D" id="2.40.100.10">
    <property type="entry name" value="Cyclophilin-like"/>
    <property type="match status" value="1"/>
</dbReference>
<evidence type="ECO:0000256" key="1">
    <source>
        <dbReference type="PROSITE-ProRule" id="PRU00176"/>
    </source>
</evidence>
<dbReference type="PANTHER" id="PTHR11071">
    <property type="entry name" value="PEPTIDYL-PROLYL CIS-TRANS ISOMERASE"/>
    <property type="match status" value="1"/>
</dbReference>
<comment type="catalytic activity">
    <reaction evidence="2">
        <text>[protein]-peptidylproline (omega=180) = [protein]-peptidylproline (omega=0)</text>
        <dbReference type="Rhea" id="RHEA:16237"/>
        <dbReference type="Rhea" id="RHEA-COMP:10747"/>
        <dbReference type="Rhea" id="RHEA-COMP:10748"/>
        <dbReference type="ChEBI" id="CHEBI:83833"/>
        <dbReference type="ChEBI" id="CHEBI:83834"/>
        <dbReference type="EC" id="5.2.1.8"/>
    </reaction>
</comment>
<dbReference type="InterPro" id="IPR029000">
    <property type="entry name" value="Cyclophilin-like_dom_sf"/>
</dbReference>
<dbReference type="GO" id="GO:0016018">
    <property type="term" value="F:cyclosporin A binding"/>
    <property type="evidence" value="ECO:0007669"/>
    <property type="project" value="TreeGrafter"/>
</dbReference>
<keyword evidence="1" id="KW-0694">RNA-binding</keyword>
<dbReference type="EC" id="5.2.1.8" evidence="2"/>
<dbReference type="PROSITE" id="PS50102">
    <property type="entry name" value="RRM"/>
    <property type="match status" value="1"/>
</dbReference>
<dbReference type="PROSITE" id="PS50072">
    <property type="entry name" value="CSA_PPIASE_2"/>
    <property type="match status" value="1"/>
</dbReference>
<dbReference type="GO" id="GO:0006457">
    <property type="term" value="P:protein folding"/>
    <property type="evidence" value="ECO:0007669"/>
    <property type="project" value="TreeGrafter"/>
</dbReference>
<dbReference type="SUPFAM" id="SSF54928">
    <property type="entry name" value="RNA-binding domain, RBD"/>
    <property type="match status" value="1"/>
</dbReference>
<keyword evidence="2" id="KW-0697">Rotamase</keyword>
<feature type="non-terminal residue" evidence="5">
    <location>
        <position position="1"/>
    </location>
</feature>
<keyword evidence="6" id="KW-1185">Reference proteome</keyword>
<accession>A0A6A1QA46</accession>
<dbReference type="Gene3D" id="3.30.70.330">
    <property type="match status" value="1"/>
</dbReference>
<dbReference type="InterPro" id="IPR035979">
    <property type="entry name" value="RBD_domain_sf"/>
</dbReference>
<evidence type="ECO:0000313" key="6">
    <source>
        <dbReference type="Proteomes" id="UP000437017"/>
    </source>
</evidence>
<organism evidence="5 6">
    <name type="scientific">Balaenoptera physalus</name>
    <name type="common">Fin whale</name>
    <name type="synonym">Balaena physalus</name>
    <dbReference type="NCBI Taxonomy" id="9770"/>
    <lineage>
        <taxon>Eukaryota</taxon>
        <taxon>Metazoa</taxon>
        <taxon>Chordata</taxon>
        <taxon>Craniata</taxon>
        <taxon>Vertebrata</taxon>
        <taxon>Euteleostomi</taxon>
        <taxon>Mammalia</taxon>
        <taxon>Eutheria</taxon>
        <taxon>Laurasiatheria</taxon>
        <taxon>Artiodactyla</taxon>
        <taxon>Whippomorpha</taxon>
        <taxon>Cetacea</taxon>
        <taxon>Mysticeti</taxon>
        <taxon>Balaenopteridae</taxon>
        <taxon>Balaenoptera</taxon>
    </lineage>
</organism>
<protein>
    <recommendedName>
        <fullName evidence="2">Peptidyl-prolyl cis-trans isomerase</fullName>
        <shortName evidence="2">PPIase</shortName>
        <ecNumber evidence="2">5.2.1.8</ecNumber>
    </recommendedName>
</protein>
<evidence type="ECO:0000256" key="2">
    <source>
        <dbReference type="RuleBase" id="RU363019"/>
    </source>
</evidence>
<dbReference type="Pfam" id="PF00160">
    <property type="entry name" value="Pro_isomerase"/>
    <property type="match status" value="1"/>
</dbReference>
<reference evidence="5 6" key="1">
    <citation type="journal article" date="2019" name="PLoS ONE">
        <title>Genomic analyses reveal an absence of contemporary introgressive admixture between fin whales and blue whales, despite known hybrids.</title>
        <authorList>
            <person name="Westbury M.V."/>
            <person name="Petersen B."/>
            <person name="Lorenzen E.D."/>
        </authorList>
    </citation>
    <scope>NUCLEOTIDE SEQUENCE [LARGE SCALE GENOMIC DNA]</scope>
    <source>
        <strain evidence="5">FinWhale-01</strain>
    </source>
</reference>
<dbReference type="GO" id="GO:0003755">
    <property type="term" value="F:peptidyl-prolyl cis-trans isomerase activity"/>
    <property type="evidence" value="ECO:0007669"/>
    <property type="project" value="UniProtKB-UniRule"/>
</dbReference>
<dbReference type="InterPro" id="IPR000504">
    <property type="entry name" value="RRM_dom"/>
</dbReference>
<gene>
    <name evidence="5" type="ORF">E2I00_002349</name>
</gene>
<comment type="caution">
    <text evidence="5">The sequence shown here is derived from an EMBL/GenBank/DDBJ whole genome shotgun (WGS) entry which is preliminary data.</text>
</comment>
<dbReference type="EMBL" id="SGJD01000503">
    <property type="protein sequence ID" value="KAB0404948.1"/>
    <property type="molecule type" value="Genomic_DNA"/>
</dbReference>
<dbReference type="GO" id="GO:0003723">
    <property type="term" value="F:RNA binding"/>
    <property type="evidence" value="ECO:0007669"/>
    <property type="project" value="UniProtKB-UniRule"/>
</dbReference>
<dbReference type="InterPro" id="IPR012677">
    <property type="entry name" value="Nucleotide-bd_a/b_plait_sf"/>
</dbReference>
<dbReference type="SUPFAM" id="SSF50891">
    <property type="entry name" value="Cyclophilin-like"/>
    <property type="match status" value="1"/>
</dbReference>
<keyword evidence="2" id="KW-0413">Isomerase</keyword>
<evidence type="ECO:0000259" key="3">
    <source>
        <dbReference type="PROSITE" id="PS50072"/>
    </source>
</evidence>
<evidence type="ECO:0000259" key="4">
    <source>
        <dbReference type="PROSITE" id="PS50102"/>
    </source>
</evidence>
<dbReference type="InterPro" id="IPR002130">
    <property type="entry name" value="Cyclophilin-type_PPIase_dom"/>
</dbReference>
<comment type="function">
    <text evidence="2">PPIases accelerate the folding of proteins. It catalyzes the cis-trans isomerization of proline imidic peptide bonds in oligopeptides.</text>
</comment>
<evidence type="ECO:0000313" key="5">
    <source>
        <dbReference type="EMBL" id="KAB0404948.1"/>
    </source>
</evidence>
<name>A0A6A1QA46_BALPH</name>
<comment type="similarity">
    <text evidence="2">Belongs to the cyclophilin-type PPIase family.</text>
</comment>
<feature type="domain" description="RRM" evidence="4">
    <location>
        <begin position="18"/>
        <end position="108"/>
    </location>
</feature>
<dbReference type="PRINTS" id="PR00153">
    <property type="entry name" value="CSAPPISMRASE"/>
</dbReference>
<dbReference type="Pfam" id="PF00076">
    <property type="entry name" value="RRM_1"/>
    <property type="match status" value="1"/>
</dbReference>
<dbReference type="AlphaFoldDB" id="A0A6A1QA46"/>
<dbReference type="PANTHER" id="PTHR11071:SF561">
    <property type="entry name" value="PEPTIDYL-PROLYL CIS-TRANS ISOMERASE D-RELATED"/>
    <property type="match status" value="1"/>
</dbReference>
<dbReference type="OrthoDB" id="193499at2759"/>
<sequence>GVAAAVPRVWRTSVQKALGVFAGGLAEEMDDKVLRAAFIPFGDITDIQIPLDYETGVYSDAEAAIKNMSPELRSKDYANTDLSVVGGEIKENESEMFGRTIHVSLAKPVRIKEGLSRPAGGLTIQLDIFNPVTFSFLGAREFPLPVHPQEGLWLQGQQLPPHHPPVHVPGWRFHQPQWHWGQFDDKNFILKHTGPGLLSMANSGPNTNGSQFFLT</sequence>